<proteinExistence type="predicted"/>
<accession>A0A8S5L7F1</accession>
<evidence type="ECO:0000313" key="1">
    <source>
        <dbReference type="EMBL" id="DAD65690.1"/>
    </source>
</evidence>
<protein>
    <submittedName>
        <fullName evidence="1">Uncharacterized protein</fullName>
    </submittedName>
</protein>
<sequence>MDTAKEREAKRNNILFEIMEFLKNKGISTDDRMKIRHSIVKIRELDHERPIVFNDKWKGYEGYEIKGKNNLSATYEEARLLEIFERMFLPEEVEKKQINQKLYDLLAIIYKLCDYKSEGIEFKLKKNENSI</sequence>
<dbReference type="EMBL" id="BK014647">
    <property type="protein sequence ID" value="DAD65690.1"/>
    <property type="molecule type" value="Genomic_DNA"/>
</dbReference>
<reference evidence="1" key="1">
    <citation type="journal article" date="2021" name="Proc. Natl. Acad. Sci. U.S.A.">
        <title>A Catalog of Tens of Thousands of Viruses from Human Metagenomes Reveals Hidden Associations with Chronic Diseases.</title>
        <authorList>
            <person name="Tisza M.J."/>
            <person name="Buck C.B."/>
        </authorList>
    </citation>
    <scope>NUCLEOTIDE SEQUENCE</scope>
    <source>
        <strain evidence="1">CtnFV5</strain>
    </source>
</reference>
<organism evidence="1">
    <name type="scientific">Siphoviridae sp. ctnFV5</name>
    <dbReference type="NCBI Taxonomy" id="2823600"/>
    <lineage>
        <taxon>Viruses</taxon>
        <taxon>Duplodnaviria</taxon>
        <taxon>Heunggongvirae</taxon>
        <taxon>Uroviricota</taxon>
        <taxon>Caudoviricetes</taxon>
    </lineage>
</organism>
<name>A0A8S5L7F1_9CAUD</name>